<evidence type="ECO:0000256" key="1">
    <source>
        <dbReference type="ARBA" id="ARBA00010178"/>
    </source>
</evidence>
<dbReference type="GO" id="GO:0051287">
    <property type="term" value="F:NAD binding"/>
    <property type="evidence" value="ECO:0007669"/>
    <property type="project" value="InterPro"/>
</dbReference>
<dbReference type="AlphaFoldDB" id="E7C9X5"/>
<feature type="binding site" evidence="5 8">
    <location>
        <position position="192"/>
    </location>
    <ligand>
        <name>NAD(+)</name>
        <dbReference type="ChEBI" id="CHEBI:57540"/>
    </ligand>
</feature>
<dbReference type="PANTHER" id="PTHR21256:SF2">
    <property type="entry name" value="HISTIDINE BIOSYNTHESIS TRIFUNCTIONAL PROTEIN"/>
    <property type="match status" value="1"/>
</dbReference>
<dbReference type="GO" id="GO:0005829">
    <property type="term" value="C:cytosol"/>
    <property type="evidence" value="ECO:0007669"/>
    <property type="project" value="TreeGrafter"/>
</dbReference>
<feature type="binding site" evidence="5 8">
    <location>
        <position position="215"/>
    </location>
    <ligand>
        <name>NAD(+)</name>
        <dbReference type="ChEBI" id="CHEBI:57540"/>
    </ligand>
</feature>
<feature type="binding site" evidence="5 9">
    <location>
        <position position="416"/>
    </location>
    <ligand>
        <name>substrate</name>
    </ligand>
</feature>
<dbReference type="GO" id="GO:0000105">
    <property type="term" value="P:L-histidine biosynthetic process"/>
    <property type="evidence" value="ECO:0007669"/>
    <property type="project" value="UniProtKB-UniRule"/>
</dbReference>
<feature type="binding site" evidence="5 9">
    <location>
        <position position="421"/>
    </location>
    <ligand>
        <name>substrate</name>
    </ligand>
</feature>
<dbReference type="InterPro" id="IPR012131">
    <property type="entry name" value="Hstdl_DH"/>
</dbReference>
<dbReference type="PROSITE" id="PS00611">
    <property type="entry name" value="HISOL_DEHYDROGENASE"/>
    <property type="match status" value="1"/>
</dbReference>
<dbReference type="InterPro" id="IPR022695">
    <property type="entry name" value="Histidinol_DH_monofunct"/>
</dbReference>
<feature type="active site" description="Proton acceptor" evidence="5 7">
    <location>
        <position position="328"/>
    </location>
</feature>
<feature type="binding site" evidence="5 10">
    <location>
        <position position="421"/>
    </location>
    <ligand>
        <name>Zn(2+)</name>
        <dbReference type="ChEBI" id="CHEBI:29105"/>
    </ligand>
</feature>
<gene>
    <name evidence="5" type="primary">hisD</name>
</gene>
<dbReference type="PIRSF" id="PIRSF000099">
    <property type="entry name" value="Histidinol_dh"/>
    <property type="match status" value="1"/>
</dbReference>
<organism evidence="12">
    <name type="scientific">uncultured SAR11 cluster alpha proteobacterium H17925_23J24</name>
    <dbReference type="NCBI Taxonomy" id="715036"/>
    <lineage>
        <taxon>Bacteria</taxon>
        <taxon>Pseudomonadati</taxon>
        <taxon>Pseudomonadota</taxon>
        <taxon>Alphaproteobacteria</taxon>
        <taxon>Candidatus Pelagibacterales</taxon>
        <taxon>environmental samples</taxon>
    </lineage>
</organism>
<feature type="binding site" evidence="5 9">
    <location>
        <position position="329"/>
    </location>
    <ligand>
        <name>substrate</name>
    </ligand>
</feature>
<feature type="binding site" evidence="5 9">
    <location>
        <position position="362"/>
    </location>
    <ligand>
        <name>substrate</name>
    </ligand>
</feature>
<dbReference type="FunFam" id="3.40.50.1980:FF:000026">
    <property type="entry name" value="Histidinol dehydrogenase"/>
    <property type="match status" value="1"/>
</dbReference>
<dbReference type="CDD" id="cd06572">
    <property type="entry name" value="Histidinol_dh"/>
    <property type="match status" value="1"/>
</dbReference>
<keyword evidence="2 5" id="KW-0479">Metal-binding</keyword>
<keyword evidence="5" id="KW-0368">Histidine biosynthesis</keyword>
<comment type="catalytic activity">
    <reaction evidence="5">
        <text>L-histidinol + 2 NAD(+) + H2O = L-histidine + 2 NADH + 3 H(+)</text>
        <dbReference type="Rhea" id="RHEA:20641"/>
        <dbReference type="ChEBI" id="CHEBI:15377"/>
        <dbReference type="ChEBI" id="CHEBI:15378"/>
        <dbReference type="ChEBI" id="CHEBI:57540"/>
        <dbReference type="ChEBI" id="CHEBI:57595"/>
        <dbReference type="ChEBI" id="CHEBI:57699"/>
        <dbReference type="ChEBI" id="CHEBI:57945"/>
        <dbReference type="EC" id="1.1.1.23"/>
    </reaction>
</comment>
<comment type="cofactor">
    <cofactor evidence="5 10">
        <name>Zn(2+)</name>
        <dbReference type="ChEBI" id="CHEBI:29105"/>
    </cofactor>
    <text evidence="5 10">Binds 1 zinc ion per subunit.</text>
</comment>
<comment type="pathway">
    <text evidence="5">Amino-acid biosynthesis; L-histidine biosynthesis; L-histidine from 5-phospho-alpha-D-ribose 1-diphosphate: step 9/9.</text>
</comment>
<feature type="binding site" evidence="5 8">
    <location>
        <position position="131"/>
    </location>
    <ligand>
        <name>NAD(+)</name>
        <dbReference type="ChEBI" id="CHEBI:57540"/>
    </ligand>
</feature>
<feature type="binding site" evidence="5 9">
    <location>
        <position position="260"/>
    </location>
    <ligand>
        <name>substrate</name>
    </ligand>
</feature>
<dbReference type="FunFam" id="3.40.50.1980:FF:000001">
    <property type="entry name" value="Histidinol dehydrogenase"/>
    <property type="match status" value="1"/>
</dbReference>
<evidence type="ECO:0000256" key="11">
    <source>
        <dbReference type="RuleBase" id="RU004175"/>
    </source>
</evidence>
<evidence type="ECO:0000256" key="8">
    <source>
        <dbReference type="PIRSR" id="PIRSR000099-2"/>
    </source>
</evidence>
<evidence type="ECO:0000256" key="2">
    <source>
        <dbReference type="ARBA" id="ARBA00022723"/>
    </source>
</evidence>
<comment type="similarity">
    <text evidence="1 5 6 11">Belongs to the histidinol dehydrogenase family.</text>
</comment>
<feature type="active site" description="Proton acceptor" evidence="5 7">
    <location>
        <position position="329"/>
    </location>
</feature>
<evidence type="ECO:0000256" key="4">
    <source>
        <dbReference type="ARBA" id="ARBA00023002"/>
    </source>
</evidence>
<feature type="binding site" evidence="5 10">
    <location>
        <position position="362"/>
    </location>
    <ligand>
        <name>Zn(2+)</name>
        <dbReference type="ChEBI" id="CHEBI:29105"/>
    </ligand>
</feature>
<name>E7C9X5_9PROT</name>
<evidence type="ECO:0000256" key="9">
    <source>
        <dbReference type="PIRSR" id="PIRSR000099-3"/>
    </source>
</evidence>
<feature type="binding site" evidence="5 9">
    <location>
        <position position="263"/>
    </location>
    <ligand>
        <name>substrate</name>
    </ligand>
</feature>
<keyword evidence="5 8" id="KW-0520">NAD</keyword>
<dbReference type="SUPFAM" id="SSF53720">
    <property type="entry name" value="ALDH-like"/>
    <property type="match status" value="1"/>
</dbReference>
<dbReference type="GO" id="GO:0008270">
    <property type="term" value="F:zinc ion binding"/>
    <property type="evidence" value="ECO:0007669"/>
    <property type="project" value="UniProtKB-UniRule"/>
</dbReference>
<dbReference type="NCBIfam" id="TIGR00069">
    <property type="entry name" value="hisD"/>
    <property type="match status" value="1"/>
</dbReference>
<evidence type="ECO:0000256" key="6">
    <source>
        <dbReference type="PIRNR" id="PIRNR000099"/>
    </source>
</evidence>
<evidence type="ECO:0000256" key="5">
    <source>
        <dbReference type="HAMAP-Rule" id="MF_01024"/>
    </source>
</evidence>
<sequence length="432" mass="48252">MIKVLSTKSRKFSKDMNYFLNKRKDNSVSKIVKVNNIITDIEKNKDKSLIKYEKKFNNLKKLSKKNFFFTNSEIKKNIKILDKKVKKSIDVAYNRILNFHKNQKLQGFKTQDKYKNTFSYRSRPLDKVGVYVPGGKASYPSSVLMNCIPAIIAGVKEIFVTVPSTNGKVNSGVLYAAKKCKVKKIYKLGGAQAIAAFAFGTQTVPKVDKIVGPGNEYVNLAKKEVFGKVGIDMLAGPSEVTVIADKHSNPDWVAADLIAQSEHDEMSQSILISDSKEIIFKVKKCINAQIKFLPKRKIASKSLKNFGLAILARNSKEISYITNEIAPEHLEIYTKKPENYLKSIKNAGSIFLGGYSPEAMGDYLAGPNHVLPTSGTSKFSSGLSVYDFLKRQSVIKITKSGIERLGSSVINLAEYENLRGHSNSIKIRIKQR</sequence>
<accession>E7C9X5</accession>
<keyword evidence="3 5" id="KW-0862">Zinc</keyword>
<feature type="binding site" evidence="5 9">
    <location>
        <position position="238"/>
    </location>
    <ligand>
        <name>substrate</name>
    </ligand>
</feature>
<keyword evidence="4 5" id="KW-0560">Oxidoreductase</keyword>
<proteinExistence type="inferred from homology"/>
<dbReference type="EMBL" id="GU574702">
    <property type="protein sequence ID" value="ADH42959.1"/>
    <property type="molecule type" value="Genomic_DNA"/>
</dbReference>
<dbReference type="HAMAP" id="MF_01024">
    <property type="entry name" value="HisD"/>
    <property type="match status" value="1"/>
</dbReference>
<feature type="binding site" evidence="5 10">
    <location>
        <position position="263"/>
    </location>
    <ligand>
        <name>Zn(2+)</name>
        <dbReference type="ChEBI" id="CHEBI:29105"/>
    </ligand>
</feature>
<dbReference type="PRINTS" id="PR00083">
    <property type="entry name" value="HOLDHDRGNASE"/>
</dbReference>
<dbReference type="GO" id="GO:0004399">
    <property type="term" value="F:histidinol dehydrogenase activity"/>
    <property type="evidence" value="ECO:0007669"/>
    <property type="project" value="UniProtKB-UniRule"/>
</dbReference>
<dbReference type="InterPro" id="IPR016161">
    <property type="entry name" value="Ald_DH/histidinol_DH"/>
</dbReference>
<dbReference type="PANTHER" id="PTHR21256">
    <property type="entry name" value="HISTIDINOL DEHYDROGENASE HDH"/>
    <property type="match status" value="1"/>
</dbReference>
<evidence type="ECO:0000256" key="7">
    <source>
        <dbReference type="PIRSR" id="PIRSR000099-1"/>
    </source>
</evidence>
<keyword evidence="5" id="KW-0028">Amino-acid biosynthesis</keyword>
<evidence type="ECO:0000313" key="12">
    <source>
        <dbReference type="EMBL" id="ADH42959.1"/>
    </source>
</evidence>
<evidence type="ECO:0000256" key="10">
    <source>
        <dbReference type="PIRSR" id="PIRSR000099-4"/>
    </source>
</evidence>
<dbReference type="Gene3D" id="3.40.50.1980">
    <property type="entry name" value="Nitrogenase molybdenum iron protein domain"/>
    <property type="match status" value="2"/>
</dbReference>
<protein>
    <recommendedName>
        <fullName evidence="5">Histidinol dehydrogenase</fullName>
        <shortName evidence="5">HDH</shortName>
        <ecNumber evidence="5">1.1.1.23</ecNumber>
    </recommendedName>
</protein>
<comment type="function">
    <text evidence="5">Catalyzes the sequential NAD-dependent oxidations of L-histidinol to L-histidinaldehyde and then to L-histidine.</text>
</comment>
<dbReference type="InterPro" id="IPR001692">
    <property type="entry name" value="Histidinol_DH_CS"/>
</dbReference>
<reference evidence="12" key="1">
    <citation type="submission" date="2010-01" db="EMBL/GenBank/DDBJ databases">
        <title>Genome fragments of uncultured bacteria from the North Pacific Subtropical Gyre.</title>
        <authorList>
            <person name="Pham V.D."/>
            <person name="DeLong E.F."/>
        </authorList>
    </citation>
    <scope>NUCLEOTIDE SEQUENCE</scope>
</reference>
<feature type="binding site" evidence="5 10">
    <location>
        <position position="260"/>
    </location>
    <ligand>
        <name>Zn(2+)</name>
        <dbReference type="ChEBI" id="CHEBI:29105"/>
    </ligand>
</feature>
<dbReference type="Pfam" id="PF00815">
    <property type="entry name" value="Histidinol_dh"/>
    <property type="match status" value="1"/>
</dbReference>
<dbReference type="Gene3D" id="1.20.5.1300">
    <property type="match status" value="1"/>
</dbReference>
<dbReference type="EC" id="1.1.1.23" evidence="5"/>
<dbReference type="UniPathway" id="UPA00031">
    <property type="reaction ID" value="UER00014"/>
</dbReference>
<evidence type="ECO:0000256" key="3">
    <source>
        <dbReference type="ARBA" id="ARBA00022833"/>
    </source>
</evidence>